<dbReference type="EMBL" id="JANPWB010000006">
    <property type="protein sequence ID" value="KAJ1181494.1"/>
    <property type="molecule type" value="Genomic_DNA"/>
</dbReference>
<feature type="compositionally biased region" description="Basic and acidic residues" evidence="1">
    <location>
        <begin position="82"/>
        <end position="91"/>
    </location>
</feature>
<comment type="caution">
    <text evidence="2">The sequence shown here is derived from an EMBL/GenBank/DDBJ whole genome shotgun (WGS) entry which is preliminary data.</text>
</comment>
<feature type="region of interest" description="Disordered" evidence="1">
    <location>
        <begin position="22"/>
        <end position="91"/>
    </location>
</feature>
<sequence>MCPSQRELGSLKGLPSLPKMMAIVSGVDKRKTTEETRDEDEDNRISPEVSGGSQGCVEPSAPFEGYRQKEKSRKPVVPFEDEGNRLRGARHEYPPRFRRRVAEAGAWGHPEQG</sequence>
<proteinExistence type="predicted"/>
<evidence type="ECO:0000313" key="3">
    <source>
        <dbReference type="Proteomes" id="UP001066276"/>
    </source>
</evidence>
<evidence type="ECO:0000256" key="1">
    <source>
        <dbReference type="SAM" id="MobiDB-lite"/>
    </source>
</evidence>
<reference evidence="2" key="1">
    <citation type="journal article" date="2022" name="bioRxiv">
        <title>Sequencing and chromosome-scale assembly of the giantPleurodeles waltlgenome.</title>
        <authorList>
            <person name="Brown T."/>
            <person name="Elewa A."/>
            <person name="Iarovenko S."/>
            <person name="Subramanian E."/>
            <person name="Araus A.J."/>
            <person name="Petzold A."/>
            <person name="Susuki M."/>
            <person name="Suzuki K.-i.T."/>
            <person name="Hayashi T."/>
            <person name="Toyoda A."/>
            <person name="Oliveira C."/>
            <person name="Osipova E."/>
            <person name="Leigh N.D."/>
            <person name="Simon A."/>
            <person name="Yun M.H."/>
        </authorList>
    </citation>
    <scope>NUCLEOTIDE SEQUENCE</scope>
    <source>
        <strain evidence="2">20211129_DDA</strain>
        <tissue evidence="2">Liver</tissue>
    </source>
</reference>
<dbReference type="AlphaFoldDB" id="A0AAV7U077"/>
<dbReference type="Proteomes" id="UP001066276">
    <property type="component" value="Chromosome 3_2"/>
</dbReference>
<name>A0AAV7U077_PLEWA</name>
<protein>
    <submittedName>
        <fullName evidence="2">Uncharacterized protein</fullName>
    </submittedName>
</protein>
<gene>
    <name evidence="2" type="ORF">NDU88_006701</name>
</gene>
<organism evidence="2 3">
    <name type="scientific">Pleurodeles waltl</name>
    <name type="common">Iberian ribbed newt</name>
    <dbReference type="NCBI Taxonomy" id="8319"/>
    <lineage>
        <taxon>Eukaryota</taxon>
        <taxon>Metazoa</taxon>
        <taxon>Chordata</taxon>
        <taxon>Craniata</taxon>
        <taxon>Vertebrata</taxon>
        <taxon>Euteleostomi</taxon>
        <taxon>Amphibia</taxon>
        <taxon>Batrachia</taxon>
        <taxon>Caudata</taxon>
        <taxon>Salamandroidea</taxon>
        <taxon>Salamandridae</taxon>
        <taxon>Pleurodelinae</taxon>
        <taxon>Pleurodeles</taxon>
    </lineage>
</organism>
<accession>A0AAV7U077</accession>
<keyword evidence="3" id="KW-1185">Reference proteome</keyword>
<evidence type="ECO:0000313" key="2">
    <source>
        <dbReference type="EMBL" id="KAJ1181494.1"/>
    </source>
</evidence>